<proteinExistence type="predicted"/>
<dbReference type="AlphaFoldDB" id="A0A433PL19"/>
<sequence>MLLAVRTLSPVTMRTKTLAFWHCSTASLTPSRSGSSIPTMPKRISPSSAIRSSYATSTVSPSPGAAAIGRPLRCGGQVSKSRQHMAMVRSERPAYDWMILSMRFWISGVILRVLTRASLPSTAVRGDLVVRADHTATALHKQLGGALDVCSVDVRDALAIVTIHGHPDHGCHSLALGAEGVELFNGPAVAEGVVILGVEFARKAEKGSLCLRADKSRSALVVLALEGSRVYGDGLVNEVEYGFRHACFEVLKSDEISAGGWRVLEEAEGCTKCARNDGHLVLGEGASFVGADGGGVAHGLTGGEDADEIVILKHALGGVCKG</sequence>
<comment type="caution">
    <text evidence="1">The sequence shown here is derived from an EMBL/GenBank/DDBJ whole genome shotgun (WGS) entry which is preliminary data.</text>
</comment>
<organism evidence="1 2">
    <name type="scientific">Jimgerdemannia flammicorona</name>
    <dbReference type="NCBI Taxonomy" id="994334"/>
    <lineage>
        <taxon>Eukaryota</taxon>
        <taxon>Fungi</taxon>
        <taxon>Fungi incertae sedis</taxon>
        <taxon>Mucoromycota</taxon>
        <taxon>Mucoromycotina</taxon>
        <taxon>Endogonomycetes</taxon>
        <taxon>Endogonales</taxon>
        <taxon>Endogonaceae</taxon>
        <taxon>Jimgerdemannia</taxon>
    </lineage>
</organism>
<protein>
    <submittedName>
        <fullName evidence="1">Uncharacterized protein</fullName>
    </submittedName>
</protein>
<evidence type="ECO:0000313" key="2">
    <source>
        <dbReference type="Proteomes" id="UP000274822"/>
    </source>
</evidence>
<gene>
    <name evidence="1" type="ORF">BC938DRAFT_476031</name>
</gene>
<name>A0A433PL19_9FUNG</name>
<dbReference type="EMBL" id="RBNJ01022419">
    <property type="protein sequence ID" value="RUS18261.1"/>
    <property type="molecule type" value="Genomic_DNA"/>
</dbReference>
<reference evidence="1 2" key="1">
    <citation type="journal article" date="2018" name="New Phytol.">
        <title>Phylogenomics of Endogonaceae and evolution of mycorrhizas within Mucoromycota.</title>
        <authorList>
            <person name="Chang Y."/>
            <person name="Desiro A."/>
            <person name="Na H."/>
            <person name="Sandor L."/>
            <person name="Lipzen A."/>
            <person name="Clum A."/>
            <person name="Barry K."/>
            <person name="Grigoriev I.V."/>
            <person name="Martin F.M."/>
            <person name="Stajich J.E."/>
            <person name="Smith M.E."/>
            <person name="Bonito G."/>
            <person name="Spatafora J.W."/>
        </authorList>
    </citation>
    <scope>NUCLEOTIDE SEQUENCE [LARGE SCALE GENOMIC DNA]</scope>
    <source>
        <strain evidence="1 2">AD002</strain>
    </source>
</reference>
<accession>A0A433PL19</accession>
<evidence type="ECO:0000313" key="1">
    <source>
        <dbReference type="EMBL" id="RUS18261.1"/>
    </source>
</evidence>
<dbReference type="Proteomes" id="UP000274822">
    <property type="component" value="Unassembled WGS sequence"/>
</dbReference>
<keyword evidence="2" id="KW-1185">Reference proteome</keyword>